<evidence type="ECO:0000313" key="6">
    <source>
        <dbReference type="Proteomes" id="UP001302812"/>
    </source>
</evidence>
<dbReference type="RefSeq" id="XP_064672996.1">
    <property type="nucleotide sequence ID" value="XM_064811177.1"/>
</dbReference>
<comment type="cofactor">
    <cofactor evidence="3">
        <name>Zn(2+)</name>
        <dbReference type="ChEBI" id="CHEBI:29105"/>
    </cofactor>
    <text evidence="3">Binds 1 divalent metal cation per subunit.</text>
</comment>
<feature type="active site" description="Proton donor/acceptor" evidence="2">
    <location>
        <position position="210"/>
    </location>
</feature>
<dbReference type="EMBL" id="MU853335">
    <property type="protein sequence ID" value="KAK4115426.1"/>
    <property type="molecule type" value="Genomic_DNA"/>
</dbReference>
<reference evidence="5" key="2">
    <citation type="submission" date="2023-05" db="EMBL/GenBank/DDBJ databases">
        <authorList>
            <consortium name="Lawrence Berkeley National Laboratory"/>
            <person name="Steindorff A."/>
            <person name="Hensen N."/>
            <person name="Bonometti L."/>
            <person name="Westerberg I."/>
            <person name="Brannstrom I.O."/>
            <person name="Guillou S."/>
            <person name="Cros-Aarteil S."/>
            <person name="Calhoun S."/>
            <person name="Haridas S."/>
            <person name="Kuo A."/>
            <person name="Mondo S."/>
            <person name="Pangilinan J."/>
            <person name="Riley R."/>
            <person name="Labutti K."/>
            <person name="Andreopoulos B."/>
            <person name="Lipzen A."/>
            <person name="Chen C."/>
            <person name="Yanf M."/>
            <person name="Daum C."/>
            <person name="Ng V."/>
            <person name="Clum A."/>
            <person name="Ohm R."/>
            <person name="Martin F."/>
            <person name="Silar P."/>
            <person name="Natvig D."/>
            <person name="Lalanne C."/>
            <person name="Gautier V."/>
            <person name="Ament-Velasquez S.L."/>
            <person name="Kruys A."/>
            <person name="Hutchinson M.I."/>
            <person name="Powell A.J."/>
            <person name="Barry K."/>
            <person name="Miller A.N."/>
            <person name="Grigoriev I.V."/>
            <person name="Debuchy R."/>
            <person name="Gladieux P."/>
            <person name="Thoren M.H."/>
            <person name="Johannesson H."/>
        </authorList>
    </citation>
    <scope>NUCLEOTIDE SEQUENCE</scope>
    <source>
        <strain evidence="5">CBS 508.74</strain>
    </source>
</reference>
<dbReference type="Pfam" id="PF08450">
    <property type="entry name" value="SGL"/>
    <property type="match status" value="1"/>
</dbReference>
<dbReference type="InterPro" id="IPR005511">
    <property type="entry name" value="SMP-30"/>
</dbReference>
<reference evidence="5" key="1">
    <citation type="journal article" date="2023" name="Mol. Phylogenet. Evol.">
        <title>Genome-scale phylogeny and comparative genomics of the fungal order Sordariales.</title>
        <authorList>
            <person name="Hensen N."/>
            <person name="Bonometti L."/>
            <person name="Westerberg I."/>
            <person name="Brannstrom I.O."/>
            <person name="Guillou S."/>
            <person name="Cros-Aarteil S."/>
            <person name="Calhoun S."/>
            <person name="Haridas S."/>
            <person name="Kuo A."/>
            <person name="Mondo S."/>
            <person name="Pangilinan J."/>
            <person name="Riley R."/>
            <person name="LaButti K."/>
            <person name="Andreopoulos B."/>
            <person name="Lipzen A."/>
            <person name="Chen C."/>
            <person name="Yan M."/>
            <person name="Daum C."/>
            <person name="Ng V."/>
            <person name="Clum A."/>
            <person name="Steindorff A."/>
            <person name="Ohm R.A."/>
            <person name="Martin F."/>
            <person name="Silar P."/>
            <person name="Natvig D.O."/>
            <person name="Lalanne C."/>
            <person name="Gautier V."/>
            <person name="Ament-Velasquez S.L."/>
            <person name="Kruys A."/>
            <person name="Hutchinson M.I."/>
            <person name="Powell A.J."/>
            <person name="Barry K."/>
            <person name="Miller A.N."/>
            <person name="Grigoriev I.V."/>
            <person name="Debuchy R."/>
            <person name="Gladieux P."/>
            <person name="Hiltunen Thoren M."/>
            <person name="Johannesson H."/>
        </authorList>
    </citation>
    <scope>NUCLEOTIDE SEQUENCE</scope>
    <source>
        <strain evidence="5">CBS 508.74</strain>
    </source>
</reference>
<dbReference type="PANTHER" id="PTHR10907">
    <property type="entry name" value="REGUCALCIN"/>
    <property type="match status" value="1"/>
</dbReference>
<dbReference type="InterPro" id="IPR013658">
    <property type="entry name" value="SGL"/>
</dbReference>
<dbReference type="GO" id="GO:0005509">
    <property type="term" value="F:calcium ion binding"/>
    <property type="evidence" value="ECO:0007669"/>
    <property type="project" value="TreeGrafter"/>
</dbReference>
<dbReference type="Gene3D" id="2.120.10.30">
    <property type="entry name" value="TolB, C-terminal domain"/>
    <property type="match status" value="1"/>
</dbReference>
<evidence type="ECO:0000256" key="2">
    <source>
        <dbReference type="PIRSR" id="PIRSR605511-1"/>
    </source>
</evidence>
<dbReference type="AlphaFoldDB" id="A0AAN6TJU8"/>
<keyword evidence="6" id="KW-1185">Reference proteome</keyword>
<sequence length="299" mass="32796">MSEKWQVGAPYLDMQCGLGEGPYYEPATDTLRFVDIKKKQLHTVSVADGPASLKTLQFEEAVTVTADVDGRDPSRTILIGAKQGLALLDLATGKYDYLTKFPEEKPERIRSNDGGVDPMGRFWMGTMTDFGLGPFQPEGSLYHFSGAGTVARSLSGLTIPNSVGWSPDGRTMYFTHSSARTIFAWDFNVEDGSLSNERVFYRHDGPGEPDGFRVDVDGNLWHAVYGESRVLKIAPNGSLVGEVTLPTRNVTCCEFVGEDLFITTASDEEGEGESKRLGGGLFKVNVGTRGTERFKFKLH</sequence>
<accession>A0AAN6TJU8</accession>
<dbReference type="GO" id="GO:0004341">
    <property type="term" value="F:gluconolactonase activity"/>
    <property type="evidence" value="ECO:0007669"/>
    <property type="project" value="TreeGrafter"/>
</dbReference>
<dbReference type="GeneID" id="89935302"/>
<dbReference type="PANTHER" id="PTHR10907:SF47">
    <property type="entry name" value="REGUCALCIN"/>
    <property type="match status" value="1"/>
</dbReference>
<evidence type="ECO:0000259" key="4">
    <source>
        <dbReference type="Pfam" id="PF08450"/>
    </source>
</evidence>
<keyword evidence="3" id="KW-0862">Zinc</keyword>
<keyword evidence="3" id="KW-0479">Metal-binding</keyword>
<evidence type="ECO:0000313" key="5">
    <source>
        <dbReference type="EMBL" id="KAK4115426.1"/>
    </source>
</evidence>
<feature type="binding site" evidence="3">
    <location>
        <position position="110"/>
    </location>
    <ligand>
        <name>substrate</name>
    </ligand>
</feature>
<feature type="binding site" evidence="3">
    <location>
        <position position="210"/>
    </location>
    <ligand>
        <name>a divalent metal cation</name>
        <dbReference type="ChEBI" id="CHEBI:60240"/>
    </ligand>
</feature>
<comment type="caution">
    <text evidence="5">The sequence shown here is derived from an EMBL/GenBank/DDBJ whole genome shotgun (WGS) entry which is preliminary data.</text>
</comment>
<name>A0AAN6TJU8_9PEZI</name>
<dbReference type="SUPFAM" id="SSF63829">
    <property type="entry name" value="Calcium-dependent phosphotriesterase"/>
    <property type="match status" value="1"/>
</dbReference>
<feature type="binding site" evidence="3">
    <location>
        <position position="161"/>
    </location>
    <ligand>
        <name>a divalent metal cation</name>
        <dbReference type="ChEBI" id="CHEBI:60240"/>
    </ligand>
</feature>
<evidence type="ECO:0000256" key="1">
    <source>
        <dbReference type="ARBA" id="ARBA00008853"/>
    </source>
</evidence>
<organism evidence="5 6">
    <name type="scientific">Canariomyces notabilis</name>
    <dbReference type="NCBI Taxonomy" id="2074819"/>
    <lineage>
        <taxon>Eukaryota</taxon>
        <taxon>Fungi</taxon>
        <taxon>Dikarya</taxon>
        <taxon>Ascomycota</taxon>
        <taxon>Pezizomycotina</taxon>
        <taxon>Sordariomycetes</taxon>
        <taxon>Sordariomycetidae</taxon>
        <taxon>Sordariales</taxon>
        <taxon>Chaetomiaceae</taxon>
        <taxon>Canariomyces</taxon>
    </lineage>
</organism>
<protein>
    <recommendedName>
        <fullName evidence="4">SMP-30/Gluconolactonase/LRE-like region domain-containing protein</fullName>
    </recommendedName>
</protein>
<proteinExistence type="inferred from homology"/>
<dbReference type="InterPro" id="IPR011042">
    <property type="entry name" value="6-blade_b-propeller_TolB-like"/>
</dbReference>
<feature type="binding site" evidence="3">
    <location>
        <position position="112"/>
    </location>
    <ligand>
        <name>substrate</name>
    </ligand>
</feature>
<dbReference type="PRINTS" id="PR01790">
    <property type="entry name" value="SMP30FAMILY"/>
</dbReference>
<comment type="similarity">
    <text evidence="1">Belongs to the SMP-30/CGR1 family.</text>
</comment>
<feature type="binding site" evidence="3">
    <location>
        <position position="20"/>
    </location>
    <ligand>
        <name>a divalent metal cation</name>
        <dbReference type="ChEBI" id="CHEBI:60240"/>
    </ligand>
</feature>
<dbReference type="Proteomes" id="UP001302812">
    <property type="component" value="Unassembled WGS sequence"/>
</dbReference>
<gene>
    <name evidence="5" type="ORF">N656DRAFT_704422</name>
</gene>
<evidence type="ECO:0000256" key="3">
    <source>
        <dbReference type="PIRSR" id="PIRSR605511-2"/>
    </source>
</evidence>
<feature type="domain" description="SMP-30/Gluconolactonase/LRE-like region" evidence="4">
    <location>
        <begin position="18"/>
        <end position="265"/>
    </location>
</feature>